<evidence type="ECO:0000256" key="2">
    <source>
        <dbReference type="ARBA" id="ARBA00010617"/>
    </source>
</evidence>
<protein>
    <recommendedName>
        <fullName evidence="7">Cytochrome P450</fullName>
    </recommendedName>
</protein>
<accession>A0A6G0WQT2</accession>
<dbReference type="InterPro" id="IPR017972">
    <property type="entry name" value="Cyt_P450_CS"/>
</dbReference>
<dbReference type="AlphaFoldDB" id="A0A6G0WQT2"/>
<dbReference type="Proteomes" id="UP000481153">
    <property type="component" value="Unassembled WGS sequence"/>
</dbReference>
<reference evidence="5 6" key="1">
    <citation type="submission" date="2019-07" db="EMBL/GenBank/DDBJ databases">
        <title>Genomics analysis of Aphanomyces spp. identifies a new class of oomycete effector associated with host adaptation.</title>
        <authorList>
            <person name="Gaulin E."/>
        </authorList>
    </citation>
    <scope>NUCLEOTIDE SEQUENCE [LARGE SCALE GENOMIC DNA]</scope>
    <source>
        <strain evidence="5 6">ATCC 201684</strain>
    </source>
</reference>
<keyword evidence="4" id="KW-0503">Monooxygenase</keyword>
<evidence type="ECO:0000256" key="3">
    <source>
        <dbReference type="PIRSR" id="PIRSR602401-1"/>
    </source>
</evidence>
<organism evidence="5 6">
    <name type="scientific">Aphanomyces euteiches</name>
    <dbReference type="NCBI Taxonomy" id="100861"/>
    <lineage>
        <taxon>Eukaryota</taxon>
        <taxon>Sar</taxon>
        <taxon>Stramenopiles</taxon>
        <taxon>Oomycota</taxon>
        <taxon>Saprolegniomycetes</taxon>
        <taxon>Saprolegniales</taxon>
        <taxon>Verrucalvaceae</taxon>
        <taxon>Aphanomyces</taxon>
    </lineage>
</organism>
<comment type="similarity">
    <text evidence="2 4">Belongs to the cytochrome P450 family.</text>
</comment>
<comment type="caution">
    <text evidence="5">The sequence shown here is derived from an EMBL/GenBank/DDBJ whole genome shotgun (WGS) entry which is preliminary data.</text>
</comment>
<dbReference type="Pfam" id="PF00067">
    <property type="entry name" value="p450"/>
    <property type="match status" value="1"/>
</dbReference>
<evidence type="ECO:0000256" key="4">
    <source>
        <dbReference type="RuleBase" id="RU000461"/>
    </source>
</evidence>
<dbReference type="PANTHER" id="PTHR24305:SF166">
    <property type="entry name" value="CYTOCHROME P450 12A4, MITOCHONDRIAL-RELATED"/>
    <property type="match status" value="1"/>
</dbReference>
<evidence type="ECO:0000313" key="5">
    <source>
        <dbReference type="EMBL" id="KAF0729780.1"/>
    </source>
</evidence>
<keyword evidence="4" id="KW-0560">Oxidoreductase</keyword>
<name>A0A6G0WQT2_9STRA</name>
<keyword evidence="3 4" id="KW-0408">Iron</keyword>
<dbReference type="Gene3D" id="1.10.630.10">
    <property type="entry name" value="Cytochrome P450"/>
    <property type="match status" value="1"/>
</dbReference>
<keyword evidence="3 4" id="KW-0479">Metal-binding</keyword>
<proteinExistence type="inferred from homology"/>
<sequence length="568" mass="63351">MARLSCGCLSLKLITIRSSGHKFVGHFAFRHSPRKQKSPPLRPSAARIMLSISVLAQELSWLQLTFLAIAAVSSLATVRFVVNFLHKSYQVRHLPGPKASSLLLGHTYVYSLDTLGRAAKWHIHGDYPEPFLGWIKQFGNVILHREMFNYAVIFSDPKAIQHVLVSNARNYPRDPIVSSFISNSVLGHGLLSTEGSVHDGYRKMLNPLFTAQHVKTFVPIYDHQARLACSEVLAKAATSGQVLNLSDVFCNLTLRVIGLAGFGFDFQNDLEARQAYNNAQLVPDTLVLVGTRLIPGFLDWPLPSLRRRREAQDKLSQVVNDVIGHKLASSKKEGGQDLLDLILPQSTPEEAIVHTMTFLLAGHETSSSALGWTFVNVMKYPHVAAQIRREYHDVLARFGSFSSYEAVGELKVAHSVLQETLRLNPVAPRGRRVSVSDDNVPCLMEVKSLFQAYGSIIEIYMVAMHRHPKYWANPEAFIPERFLDGTPAWNADLALRDGKPHAYYFLPFSVGSKSCIGQRFSLLEMQLFVAMFVGQFDFKLGPDADTGVKYNNATIKPVRVTAHVSFAK</sequence>
<dbReference type="GO" id="GO:0016705">
    <property type="term" value="F:oxidoreductase activity, acting on paired donors, with incorporation or reduction of molecular oxygen"/>
    <property type="evidence" value="ECO:0007669"/>
    <property type="project" value="InterPro"/>
</dbReference>
<dbReference type="GO" id="GO:0020037">
    <property type="term" value="F:heme binding"/>
    <property type="evidence" value="ECO:0007669"/>
    <property type="project" value="InterPro"/>
</dbReference>
<dbReference type="PROSITE" id="PS00086">
    <property type="entry name" value="CYTOCHROME_P450"/>
    <property type="match status" value="1"/>
</dbReference>
<dbReference type="PANTHER" id="PTHR24305">
    <property type="entry name" value="CYTOCHROME P450"/>
    <property type="match status" value="1"/>
</dbReference>
<gene>
    <name evidence="5" type="ORF">Ae201684_012671</name>
</gene>
<keyword evidence="3 4" id="KW-0349">Heme</keyword>
<evidence type="ECO:0008006" key="7">
    <source>
        <dbReference type="Google" id="ProtNLM"/>
    </source>
</evidence>
<dbReference type="InterPro" id="IPR036396">
    <property type="entry name" value="Cyt_P450_sf"/>
</dbReference>
<dbReference type="GO" id="GO:0004497">
    <property type="term" value="F:monooxygenase activity"/>
    <property type="evidence" value="ECO:0007669"/>
    <property type="project" value="UniProtKB-KW"/>
</dbReference>
<dbReference type="InterPro" id="IPR001128">
    <property type="entry name" value="Cyt_P450"/>
</dbReference>
<dbReference type="SUPFAM" id="SSF48264">
    <property type="entry name" value="Cytochrome P450"/>
    <property type="match status" value="1"/>
</dbReference>
<evidence type="ECO:0000313" key="6">
    <source>
        <dbReference type="Proteomes" id="UP000481153"/>
    </source>
</evidence>
<dbReference type="GO" id="GO:0005506">
    <property type="term" value="F:iron ion binding"/>
    <property type="evidence" value="ECO:0007669"/>
    <property type="project" value="InterPro"/>
</dbReference>
<dbReference type="PRINTS" id="PR00385">
    <property type="entry name" value="P450"/>
</dbReference>
<dbReference type="InterPro" id="IPR050121">
    <property type="entry name" value="Cytochrome_P450_monoxygenase"/>
</dbReference>
<dbReference type="VEuPathDB" id="FungiDB:AeMF1_007414"/>
<feature type="binding site" description="axial binding residue" evidence="3">
    <location>
        <position position="515"/>
    </location>
    <ligand>
        <name>heme</name>
        <dbReference type="ChEBI" id="CHEBI:30413"/>
    </ligand>
    <ligandPart>
        <name>Fe</name>
        <dbReference type="ChEBI" id="CHEBI:18248"/>
    </ligandPart>
</feature>
<dbReference type="InterPro" id="IPR002401">
    <property type="entry name" value="Cyt_P450_E_grp-I"/>
</dbReference>
<keyword evidence="6" id="KW-1185">Reference proteome</keyword>
<comment type="cofactor">
    <cofactor evidence="1 3">
        <name>heme</name>
        <dbReference type="ChEBI" id="CHEBI:30413"/>
    </cofactor>
</comment>
<dbReference type="EMBL" id="VJMJ01000161">
    <property type="protein sequence ID" value="KAF0729780.1"/>
    <property type="molecule type" value="Genomic_DNA"/>
</dbReference>
<evidence type="ECO:0000256" key="1">
    <source>
        <dbReference type="ARBA" id="ARBA00001971"/>
    </source>
</evidence>
<dbReference type="PRINTS" id="PR00463">
    <property type="entry name" value="EP450I"/>
</dbReference>